<evidence type="ECO:0000313" key="3">
    <source>
        <dbReference type="Proteomes" id="UP001500683"/>
    </source>
</evidence>
<dbReference type="InterPro" id="IPR001466">
    <property type="entry name" value="Beta-lactam-related"/>
</dbReference>
<evidence type="ECO:0000259" key="1">
    <source>
        <dbReference type="Pfam" id="PF00144"/>
    </source>
</evidence>
<dbReference type="PROSITE" id="PS51257">
    <property type="entry name" value="PROKAR_LIPOPROTEIN"/>
    <property type="match status" value="1"/>
</dbReference>
<evidence type="ECO:0000313" key="2">
    <source>
        <dbReference type="EMBL" id="GAA4094750.1"/>
    </source>
</evidence>
<comment type="caution">
    <text evidence="2">The sequence shown here is derived from an EMBL/GenBank/DDBJ whole genome shotgun (WGS) entry which is preliminary data.</text>
</comment>
<name>A0ABP7WR17_9ACTN</name>
<sequence>MGAGLRRRDFGKAAGLAGMGASGAVLLGGCSEESVQARSAAAAKTWKVTGQRGAGLGSFDSTMKSFMQARNISCGQLAVVRKGKLVLARGYTWTTSSTLKTQPTSLFRIASLSKPVTAAAILRLAQEGKLDLGARVTDLLALTPPSGQTLDPRLKNVTVWRLLQHLGGWDRDVSFDPMYRRDVAISSALGVPLPVSRANIMKYMNGRRLDHDPGTKYAYSNYGYLLLGRIIEKVGGTGYQTYVQNKILGPRGIKRMKLGRSLKANAAAGEVPYYSQYNVSTVMNATGATVPAPYGGFNLENMDAHGGWLSTAVDMVRFAGLFDAANSVLNSTSIGRAFAKPSIGVQPDGWWYGCGWSVRNVTGGRNTWHTGSLPGTHTILVRRYDGLTWAALFNQRDDASGKSYGDIDLALHKAANAVTTWPSTNLYGNYF</sequence>
<dbReference type="Proteomes" id="UP001500683">
    <property type="component" value="Unassembled WGS sequence"/>
</dbReference>
<proteinExistence type="predicted"/>
<dbReference type="InterPro" id="IPR050491">
    <property type="entry name" value="AmpC-like"/>
</dbReference>
<organism evidence="2 3">
    <name type="scientific">Actinomadura miaoliensis</name>
    <dbReference type="NCBI Taxonomy" id="430685"/>
    <lineage>
        <taxon>Bacteria</taxon>
        <taxon>Bacillati</taxon>
        <taxon>Actinomycetota</taxon>
        <taxon>Actinomycetes</taxon>
        <taxon>Streptosporangiales</taxon>
        <taxon>Thermomonosporaceae</taxon>
        <taxon>Actinomadura</taxon>
    </lineage>
</organism>
<dbReference type="EMBL" id="BAAAZG010000052">
    <property type="protein sequence ID" value="GAA4094750.1"/>
    <property type="molecule type" value="Genomic_DNA"/>
</dbReference>
<gene>
    <name evidence="2" type="ORF">GCM10022214_66890</name>
</gene>
<dbReference type="SUPFAM" id="SSF56601">
    <property type="entry name" value="beta-lactamase/transpeptidase-like"/>
    <property type="match status" value="1"/>
</dbReference>
<keyword evidence="3" id="KW-1185">Reference proteome</keyword>
<dbReference type="RefSeq" id="WP_344955620.1">
    <property type="nucleotide sequence ID" value="NZ_BAAAZG010000052.1"/>
</dbReference>
<feature type="domain" description="Beta-lactamase-related" evidence="1">
    <location>
        <begin position="59"/>
        <end position="400"/>
    </location>
</feature>
<protein>
    <recommendedName>
        <fullName evidence="1">Beta-lactamase-related domain-containing protein</fullName>
    </recommendedName>
</protein>
<dbReference type="InterPro" id="IPR012338">
    <property type="entry name" value="Beta-lactam/transpept-like"/>
</dbReference>
<dbReference type="PANTHER" id="PTHR46825">
    <property type="entry name" value="D-ALANYL-D-ALANINE-CARBOXYPEPTIDASE/ENDOPEPTIDASE AMPH"/>
    <property type="match status" value="1"/>
</dbReference>
<dbReference type="Gene3D" id="3.40.710.10">
    <property type="entry name" value="DD-peptidase/beta-lactamase superfamily"/>
    <property type="match status" value="1"/>
</dbReference>
<reference evidence="3" key="1">
    <citation type="journal article" date="2019" name="Int. J. Syst. Evol. Microbiol.">
        <title>The Global Catalogue of Microorganisms (GCM) 10K type strain sequencing project: providing services to taxonomists for standard genome sequencing and annotation.</title>
        <authorList>
            <consortium name="The Broad Institute Genomics Platform"/>
            <consortium name="The Broad Institute Genome Sequencing Center for Infectious Disease"/>
            <person name="Wu L."/>
            <person name="Ma J."/>
        </authorList>
    </citation>
    <scope>NUCLEOTIDE SEQUENCE [LARGE SCALE GENOMIC DNA]</scope>
    <source>
        <strain evidence="3">JCM 16702</strain>
    </source>
</reference>
<accession>A0ABP7WR17</accession>
<dbReference type="PANTHER" id="PTHR46825:SF9">
    <property type="entry name" value="BETA-LACTAMASE-RELATED DOMAIN-CONTAINING PROTEIN"/>
    <property type="match status" value="1"/>
</dbReference>
<dbReference type="Pfam" id="PF00144">
    <property type="entry name" value="Beta-lactamase"/>
    <property type="match status" value="1"/>
</dbReference>